<dbReference type="AlphaFoldDB" id="A0A4S4LS88"/>
<dbReference type="InterPro" id="IPR013893">
    <property type="entry name" value="RNase_P_Rpp40"/>
</dbReference>
<dbReference type="Pfam" id="PF08584">
    <property type="entry name" value="Ribonuc_P_40"/>
    <property type="match status" value="1"/>
</dbReference>
<dbReference type="EMBL" id="SGPL01000221">
    <property type="protein sequence ID" value="THH15229.1"/>
    <property type="molecule type" value="Genomic_DNA"/>
</dbReference>
<organism evidence="2 3">
    <name type="scientific">Bondarzewia mesenterica</name>
    <dbReference type="NCBI Taxonomy" id="1095465"/>
    <lineage>
        <taxon>Eukaryota</taxon>
        <taxon>Fungi</taxon>
        <taxon>Dikarya</taxon>
        <taxon>Basidiomycota</taxon>
        <taxon>Agaricomycotina</taxon>
        <taxon>Agaricomycetes</taxon>
        <taxon>Russulales</taxon>
        <taxon>Bondarzewiaceae</taxon>
        <taxon>Bondarzewia</taxon>
    </lineage>
</organism>
<dbReference type="OrthoDB" id="63112at2759"/>
<dbReference type="GO" id="GO:0000172">
    <property type="term" value="C:ribonuclease MRP complex"/>
    <property type="evidence" value="ECO:0007669"/>
    <property type="project" value="TreeGrafter"/>
</dbReference>
<accession>A0A4S4LS88</accession>
<feature type="region of interest" description="Disordered" evidence="1">
    <location>
        <begin position="186"/>
        <end position="207"/>
    </location>
</feature>
<protein>
    <submittedName>
        <fullName evidence="2">Uncharacterized protein</fullName>
    </submittedName>
</protein>
<dbReference type="GO" id="GO:0000171">
    <property type="term" value="F:ribonuclease MRP activity"/>
    <property type="evidence" value="ECO:0007669"/>
    <property type="project" value="TreeGrafter"/>
</dbReference>
<sequence length="385" mass="42980">MLSKVDLVFPTNSGLEGAFRQLKTVYYTGRTSLVALLNAELHSQDATEAERYTKSHPRIAHALSTDRHIPDVWSLERTGSSSVLNLNVGKQTFEGLGMHGKKVHDVFKGCEEQYQCSIKFDHVSTSKMPERDALARWDRIRESAGQGQWEFSFCADTPDITGDPFSPSQTKKHEVEPTVRRLSDVRIPTPDLSPRPESHQKSVKKRKISTDLHGNENHNDALDDWMEQMTSLFEWVGMAALGSQRLLANDNVDPYVAVYSAPESSTVGDVSYMRWQGFLDSDFVMSILECAILSASPSSSRKTLCTISSTSSPKPFVAFIAHGTPYAPRSSSMLVPRTDGEDTWSVVLMPDQVTGNAHDEGEAYTERRGRWAMVESIGRWNARFG</sequence>
<evidence type="ECO:0000313" key="3">
    <source>
        <dbReference type="Proteomes" id="UP000310158"/>
    </source>
</evidence>
<dbReference type="GO" id="GO:0030681">
    <property type="term" value="C:multimeric ribonuclease P complex"/>
    <property type="evidence" value="ECO:0007669"/>
    <property type="project" value="TreeGrafter"/>
</dbReference>
<name>A0A4S4LS88_9AGAM</name>
<reference evidence="2 3" key="1">
    <citation type="submission" date="2019-02" db="EMBL/GenBank/DDBJ databases">
        <title>Genome sequencing of the rare red list fungi Bondarzewia mesenterica.</title>
        <authorList>
            <person name="Buettner E."/>
            <person name="Kellner H."/>
        </authorList>
    </citation>
    <scope>NUCLEOTIDE SEQUENCE [LARGE SCALE GENOMIC DNA]</scope>
    <source>
        <strain evidence="2 3">DSM 108281</strain>
    </source>
</reference>
<keyword evidence="3" id="KW-1185">Reference proteome</keyword>
<dbReference type="GO" id="GO:0001682">
    <property type="term" value="P:tRNA 5'-leader removal"/>
    <property type="evidence" value="ECO:0007669"/>
    <property type="project" value="InterPro"/>
</dbReference>
<comment type="caution">
    <text evidence="2">The sequence shown here is derived from an EMBL/GenBank/DDBJ whole genome shotgun (WGS) entry which is preliminary data.</text>
</comment>
<proteinExistence type="predicted"/>
<evidence type="ECO:0000313" key="2">
    <source>
        <dbReference type="EMBL" id="THH15229.1"/>
    </source>
</evidence>
<dbReference type="Proteomes" id="UP000310158">
    <property type="component" value="Unassembled WGS sequence"/>
</dbReference>
<dbReference type="PANTHER" id="PTHR15396:SF1">
    <property type="entry name" value="RIBONUCLEASE P PROTEIN SUBUNIT P40"/>
    <property type="match status" value="1"/>
</dbReference>
<dbReference type="PANTHER" id="PTHR15396">
    <property type="entry name" value="RIBONUCLEASE P PROTEIN SUBUNIT P40"/>
    <property type="match status" value="1"/>
</dbReference>
<gene>
    <name evidence="2" type="ORF">EW146_g5215</name>
</gene>
<evidence type="ECO:0000256" key="1">
    <source>
        <dbReference type="SAM" id="MobiDB-lite"/>
    </source>
</evidence>
<dbReference type="GO" id="GO:0000447">
    <property type="term" value="P:endonucleolytic cleavage in ITS1 to separate SSU-rRNA from 5.8S rRNA and LSU-rRNA from tricistronic rRNA transcript (SSU-rRNA, 5.8S rRNA, LSU-rRNA)"/>
    <property type="evidence" value="ECO:0007669"/>
    <property type="project" value="TreeGrafter"/>
</dbReference>
<dbReference type="GO" id="GO:0004526">
    <property type="term" value="F:ribonuclease P activity"/>
    <property type="evidence" value="ECO:0007669"/>
    <property type="project" value="TreeGrafter"/>
</dbReference>